<dbReference type="InterPro" id="IPR007281">
    <property type="entry name" value="Mre11_DNA-bd"/>
</dbReference>
<keyword evidence="15 16" id="KW-0469">Meiosis</keyword>
<comment type="function">
    <text evidence="16">Core component of the MRN complex, which plays a central role in double-strand break (DSB) repair, DNA recombination, maintenance of telomere integrity and meiosis. The MRN complex is involved in the repair of DNA double-strand breaks (DSBs) via homologous recombination (HR), an error-free mechanism which primarily occurs during S and G2 phases. The complex (1) mediates the end resection of damaged DNA, which generates proper single-stranded DNA, a key initial steps in HR, and is (2) required for the recruitment of other repair factors and efficient activation of ATM and ATR upon DNA damage. Within the MRN complex, MRE11 possesses both single-strand endonuclease activity and double-strand-specific 3'-5' exonuclease activity. MRE11 first endonucleolytically cleaves the 5' strand at DNA DSB ends to prevent non-homologous end joining (NHEJ) and licence HR. It then generates a single-stranded DNA gap via 3' to 5' exonucleolytic degradation, which is required for single-strand invasion and recombination.</text>
</comment>
<name>A0A5A8CVJ8_CAFRO</name>
<dbReference type="GO" id="GO:0030870">
    <property type="term" value="C:Mre11 complex"/>
    <property type="evidence" value="ECO:0007669"/>
    <property type="project" value="UniProtKB-UniRule"/>
</dbReference>
<dbReference type="PANTHER" id="PTHR10139:SF1">
    <property type="entry name" value="DOUBLE-STRAND BREAK REPAIR PROTEIN MRE11"/>
    <property type="match status" value="1"/>
</dbReference>
<dbReference type="Proteomes" id="UP000323011">
    <property type="component" value="Unassembled WGS sequence"/>
</dbReference>
<keyword evidence="13 16" id="KW-0464">Manganese</keyword>
<dbReference type="SUPFAM" id="SSF56300">
    <property type="entry name" value="Metallo-dependent phosphatases"/>
    <property type="match status" value="1"/>
</dbReference>
<dbReference type="GO" id="GO:0000014">
    <property type="term" value="F:single-stranded DNA endodeoxyribonuclease activity"/>
    <property type="evidence" value="ECO:0007669"/>
    <property type="project" value="TreeGrafter"/>
</dbReference>
<evidence type="ECO:0000256" key="7">
    <source>
        <dbReference type="ARBA" id="ARBA00022723"/>
    </source>
</evidence>
<evidence type="ECO:0000259" key="18">
    <source>
        <dbReference type="SMART" id="SM01347"/>
    </source>
</evidence>
<dbReference type="InterPro" id="IPR029052">
    <property type="entry name" value="Metallo-depent_PP-like"/>
</dbReference>
<feature type="domain" description="Mre11 DNA-binding" evidence="18">
    <location>
        <begin position="314"/>
        <end position="509"/>
    </location>
</feature>
<dbReference type="GO" id="GO:0030145">
    <property type="term" value="F:manganese ion binding"/>
    <property type="evidence" value="ECO:0007669"/>
    <property type="project" value="UniProtKB-UniRule"/>
</dbReference>
<proteinExistence type="inferred from homology"/>
<keyword evidence="22" id="KW-1185">Reference proteome</keyword>
<dbReference type="GO" id="GO:0006303">
    <property type="term" value="P:double-strand break repair via nonhomologous end joining"/>
    <property type="evidence" value="ECO:0007669"/>
    <property type="project" value="TreeGrafter"/>
</dbReference>
<dbReference type="GO" id="GO:0008296">
    <property type="term" value="F:3'-5'-DNA exonuclease activity"/>
    <property type="evidence" value="ECO:0007669"/>
    <property type="project" value="InterPro"/>
</dbReference>
<dbReference type="InterPro" id="IPR038487">
    <property type="entry name" value="Mre11_capping_dom"/>
</dbReference>
<reference evidence="21 22" key="1">
    <citation type="submission" date="2019-07" db="EMBL/GenBank/DDBJ databases">
        <title>Genomes of Cafeteria roenbergensis.</title>
        <authorList>
            <person name="Fischer M.G."/>
            <person name="Hackl T."/>
            <person name="Roman M."/>
        </authorList>
    </citation>
    <scope>NUCLEOTIDE SEQUENCE [LARGE SCALE GENOMIC DNA]</scope>
    <source>
        <strain evidence="19 22">BVI</strain>
        <strain evidence="20 21">E4-10P</strain>
    </source>
</reference>
<dbReference type="Pfam" id="PF00149">
    <property type="entry name" value="Metallophos"/>
    <property type="match status" value="1"/>
</dbReference>
<keyword evidence="12 16" id="KW-0234">DNA repair</keyword>
<comment type="cofactor">
    <cofactor evidence="1 16">
        <name>Mn(2+)</name>
        <dbReference type="ChEBI" id="CHEBI:29035"/>
    </cofactor>
</comment>
<dbReference type="GO" id="GO:0042138">
    <property type="term" value="P:meiotic DNA double-strand break formation"/>
    <property type="evidence" value="ECO:0007669"/>
    <property type="project" value="TreeGrafter"/>
</dbReference>
<evidence type="ECO:0000256" key="2">
    <source>
        <dbReference type="ARBA" id="ARBA00004123"/>
    </source>
</evidence>
<evidence type="ECO:0000313" key="21">
    <source>
        <dbReference type="Proteomes" id="UP000322899"/>
    </source>
</evidence>
<evidence type="ECO:0000256" key="1">
    <source>
        <dbReference type="ARBA" id="ARBA00001936"/>
    </source>
</evidence>
<comment type="caution">
    <text evidence="19">The sequence shown here is derived from an EMBL/GenBank/DDBJ whole genome shotgun (WGS) entry which is preliminary data.</text>
</comment>
<evidence type="ECO:0000313" key="19">
    <source>
        <dbReference type="EMBL" id="KAA0155861.1"/>
    </source>
</evidence>
<dbReference type="Pfam" id="PF04152">
    <property type="entry name" value="Mre11_DNA_bind"/>
    <property type="match status" value="1"/>
</dbReference>
<protein>
    <recommendedName>
        <fullName evidence="16">Double-strand break repair protein</fullName>
    </recommendedName>
</protein>
<evidence type="ECO:0000256" key="11">
    <source>
        <dbReference type="ARBA" id="ARBA00022839"/>
    </source>
</evidence>
<keyword evidence="14 16" id="KW-0539">Nucleus</keyword>
<dbReference type="EMBL" id="VLTN01000005">
    <property type="protein sequence ID" value="KAA0155861.1"/>
    <property type="molecule type" value="Genomic_DNA"/>
</dbReference>
<dbReference type="GO" id="GO:0035861">
    <property type="term" value="C:site of double-strand break"/>
    <property type="evidence" value="ECO:0007669"/>
    <property type="project" value="TreeGrafter"/>
</dbReference>
<dbReference type="AlphaFoldDB" id="A0A5A8CVJ8"/>
<evidence type="ECO:0000256" key="17">
    <source>
        <dbReference type="PIRSR" id="PIRSR000882-1"/>
    </source>
</evidence>
<dbReference type="InterPro" id="IPR041796">
    <property type="entry name" value="Mre11_N"/>
</dbReference>
<evidence type="ECO:0000313" key="22">
    <source>
        <dbReference type="Proteomes" id="UP000323011"/>
    </source>
</evidence>
<gene>
    <name evidence="20" type="ORF">FNF27_00152</name>
    <name evidence="19" type="ORF">FNF29_01281</name>
</gene>
<dbReference type="EMBL" id="VLTO01000001">
    <property type="protein sequence ID" value="KAA0178300.1"/>
    <property type="molecule type" value="Genomic_DNA"/>
</dbReference>
<dbReference type="Gene3D" id="3.30.110.110">
    <property type="entry name" value="Mre11, capping domain"/>
    <property type="match status" value="1"/>
</dbReference>
<dbReference type="OrthoDB" id="30417at2759"/>
<evidence type="ECO:0000256" key="10">
    <source>
        <dbReference type="ARBA" id="ARBA00022801"/>
    </source>
</evidence>
<evidence type="ECO:0000256" key="5">
    <source>
        <dbReference type="ARBA" id="ARBA00022454"/>
    </source>
</evidence>
<evidence type="ECO:0000256" key="4">
    <source>
        <dbReference type="ARBA" id="ARBA00009028"/>
    </source>
</evidence>
<evidence type="ECO:0000256" key="12">
    <source>
        <dbReference type="ARBA" id="ARBA00023204"/>
    </source>
</evidence>
<evidence type="ECO:0000256" key="15">
    <source>
        <dbReference type="ARBA" id="ARBA00023254"/>
    </source>
</evidence>
<dbReference type="Gene3D" id="3.60.21.10">
    <property type="match status" value="1"/>
</dbReference>
<dbReference type="GO" id="GO:0000723">
    <property type="term" value="P:telomere maintenance"/>
    <property type="evidence" value="ECO:0007669"/>
    <property type="project" value="TreeGrafter"/>
</dbReference>
<keyword evidence="6 16" id="KW-0540">Nuclease</keyword>
<dbReference type="GO" id="GO:0007095">
    <property type="term" value="P:mitotic G2 DNA damage checkpoint signaling"/>
    <property type="evidence" value="ECO:0007669"/>
    <property type="project" value="TreeGrafter"/>
</dbReference>
<feature type="active site" description="Proton donor" evidence="17">
    <location>
        <position position="145"/>
    </location>
</feature>
<evidence type="ECO:0000256" key="13">
    <source>
        <dbReference type="ARBA" id="ARBA00023211"/>
    </source>
</evidence>
<keyword evidence="8 16" id="KW-0255">Endonuclease</keyword>
<dbReference type="PIRSF" id="PIRSF000882">
    <property type="entry name" value="DSB_repair_MRE11"/>
    <property type="match status" value="1"/>
</dbReference>
<keyword evidence="11 16" id="KW-0269">Exonuclease</keyword>
<comment type="subcellular location">
    <subcellularLocation>
        <location evidence="3">Chromosome</location>
    </subcellularLocation>
    <subcellularLocation>
        <location evidence="2 16">Nucleus</location>
    </subcellularLocation>
</comment>
<dbReference type="OMA" id="ESCMFNA"/>
<evidence type="ECO:0000256" key="6">
    <source>
        <dbReference type="ARBA" id="ARBA00022722"/>
    </source>
</evidence>
<dbReference type="GO" id="GO:0000724">
    <property type="term" value="P:double-strand break repair via homologous recombination"/>
    <property type="evidence" value="ECO:0007669"/>
    <property type="project" value="TreeGrafter"/>
</dbReference>
<keyword evidence="7" id="KW-0479">Metal-binding</keyword>
<dbReference type="InterPro" id="IPR003701">
    <property type="entry name" value="Mre11"/>
</dbReference>
<sequence length="582" mass="64235">MAAEASAAGAAGAAAGLPGDDGGDPDMLRILVFTDNHCGFMERDAVRGEDSFLAFEEALQFGRKEGVDFAVNSGDIFHENRPSRYTNHRVLSALRTHCMGSRPIRFELLSDQARHFGSEGKFRRVNYMDPHFNVDMPVFCIHGNHDDPTIDRGDASLGALHVLEAANMVNYFGRQRSVDDIVLEPLLFRKGKTQMALYGLGNMRDERLHAAFMADKVRFMRPTNAGSWVNVLLIHQNREDPRRGLKSCIKVDFIPKFIDLVIWGHEHDSRIVPQPTAGNHFFVSQPGSSVATSLMEGEALPKHIGVLEVKHSRFRIVPHRLRCVRPFLTESVTLAQEPAVSSAMAAERAEGLALDDAMPAGSAAVRAAVQDALEARVEALVRRAAEELAARPADELPPKALQLPLVRVRVEHTGLPALSNKIFGADFAGRVANPGDILLFHKARPKREPRGKAASSAAAGSDLDELIQHQGDGADRSSMTDLLRDTLKGMDGKLRALTDVRLIGALERFVWENDAAAFQEMVDQRLKRLQRNLMDQAHAQLGAGRAQRADSVGKLIEEDTARDHRSWPPHWAIHEQEPQAEP</sequence>
<dbReference type="Proteomes" id="UP000322899">
    <property type="component" value="Unassembled WGS sequence"/>
</dbReference>
<dbReference type="SMART" id="SM01347">
    <property type="entry name" value="Mre11_DNA_bind"/>
    <property type="match status" value="1"/>
</dbReference>
<dbReference type="CDD" id="cd00840">
    <property type="entry name" value="MPP_Mre11_N"/>
    <property type="match status" value="1"/>
</dbReference>
<dbReference type="GO" id="GO:0097552">
    <property type="term" value="P:mitochondrial double-strand break repair via homologous recombination"/>
    <property type="evidence" value="ECO:0007669"/>
    <property type="project" value="TreeGrafter"/>
</dbReference>
<evidence type="ECO:0000256" key="8">
    <source>
        <dbReference type="ARBA" id="ARBA00022759"/>
    </source>
</evidence>
<evidence type="ECO:0000256" key="3">
    <source>
        <dbReference type="ARBA" id="ARBA00004286"/>
    </source>
</evidence>
<evidence type="ECO:0000256" key="9">
    <source>
        <dbReference type="ARBA" id="ARBA00022763"/>
    </source>
</evidence>
<keyword evidence="9 16" id="KW-0227">DNA damage</keyword>
<dbReference type="PANTHER" id="PTHR10139">
    <property type="entry name" value="DOUBLE-STRAND BREAK REPAIR PROTEIN MRE11"/>
    <property type="match status" value="1"/>
</dbReference>
<keyword evidence="5" id="KW-0158">Chromosome</keyword>
<evidence type="ECO:0000256" key="14">
    <source>
        <dbReference type="ARBA" id="ARBA00023242"/>
    </source>
</evidence>
<comment type="similarity">
    <text evidence="4 16">Belongs to the MRE11/RAD32 family.</text>
</comment>
<organism evidence="19 22">
    <name type="scientific">Cafeteria roenbergensis</name>
    <name type="common">Marine flagellate</name>
    <dbReference type="NCBI Taxonomy" id="33653"/>
    <lineage>
        <taxon>Eukaryota</taxon>
        <taxon>Sar</taxon>
        <taxon>Stramenopiles</taxon>
        <taxon>Bigyra</taxon>
        <taxon>Opalozoa</taxon>
        <taxon>Bicosoecida</taxon>
        <taxon>Cafeteriaceae</taxon>
        <taxon>Cafeteria</taxon>
    </lineage>
</organism>
<keyword evidence="10 16" id="KW-0378">Hydrolase</keyword>
<accession>A0A5A8CVJ8</accession>
<dbReference type="InterPro" id="IPR004843">
    <property type="entry name" value="Calcineurin-like_PHP"/>
</dbReference>
<evidence type="ECO:0000256" key="16">
    <source>
        <dbReference type="PIRNR" id="PIRNR000882"/>
    </source>
</evidence>
<evidence type="ECO:0000313" key="20">
    <source>
        <dbReference type="EMBL" id="KAA0178300.1"/>
    </source>
</evidence>